<dbReference type="PROSITE" id="PS00893">
    <property type="entry name" value="NUDIX_BOX"/>
    <property type="match status" value="1"/>
</dbReference>
<dbReference type="InterPro" id="IPR015797">
    <property type="entry name" value="NUDIX_hydrolase-like_dom_sf"/>
</dbReference>
<keyword evidence="6" id="KW-1185">Reference proteome</keyword>
<dbReference type="Gene3D" id="3.90.79.10">
    <property type="entry name" value="Nucleoside Triphosphate Pyrophosphohydrolase"/>
    <property type="match status" value="1"/>
</dbReference>
<dbReference type="PANTHER" id="PTHR21340">
    <property type="entry name" value="DIADENOSINE 5,5-P1,P4-TETRAPHOSPHATE PYROPHOSPHOHYDROLASE MUTT"/>
    <property type="match status" value="1"/>
</dbReference>
<keyword evidence="3" id="KW-0812">Transmembrane</keyword>
<comment type="caution">
    <text evidence="5">The sequence shown here is derived from an EMBL/GenBank/DDBJ whole genome shotgun (WGS) entry which is preliminary data.</text>
</comment>
<dbReference type="InterPro" id="IPR020084">
    <property type="entry name" value="NUDIX_hydrolase_CS"/>
</dbReference>
<evidence type="ECO:0000313" key="5">
    <source>
        <dbReference type="EMBL" id="MDQ7248701.1"/>
    </source>
</evidence>
<dbReference type="InterPro" id="IPR000086">
    <property type="entry name" value="NUDIX_hydrolase_dom"/>
</dbReference>
<dbReference type="SUPFAM" id="SSF55811">
    <property type="entry name" value="Nudix"/>
    <property type="match status" value="1"/>
</dbReference>
<dbReference type="CDD" id="cd04664">
    <property type="entry name" value="NUDIX_DHNTPase_like"/>
    <property type="match status" value="1"/>
</dbReference>
<reference evidence="6" key="1">
    <citation type="submission" date="2023-08" db="EMBL/GenBank/DDBJ databases">
        <title>Rhodospirillaceae gen. nov., a novel taxon isolated from the Yangtze River Yuezi River estuary sludge.</title>
        <authorList>
            <person name="Ruan L."/>
        </authorList>
    </citation>
    <scope>NUCLEOTIDE SEQUENCE [LARGE SCALE GENOMIC DNA]</scope>
    <source>
        <strain evidence="6">R-7</strain>
    </source>
</reference>
<comment type="cofactor">
    <cofactor evidence="1">
        <name>Mg(2+)</name>
        <dbReference type="ChEBI" id="CHEBI:18420"/>
    </cofactor>
</comment>
<dbReference type="Pfam" id="PF00293">
    <property type="entry name" value="NUDIX"/>
    <property type="match status" value="1"/>
</dbReference>
<gene>
    <name evidence="5" type="ORF">Q8A70_13530</name>
</gene>
<evidence type="ECO:0000256" key="3">
    <source>
        <dbReference type="SAM" id="Phobius"/>
    </source>
</evidence>
<dbReference type="Proteomes" id="UP001230156">
    <property type="component" value="Unassembled WGS sequence"/>
</dbReference>
<feature type="domain" description="Nudix hydrolase" evidence="4">
    <location>
        <begin position="7"/>
        <end position="138"/>
    </location>
</feature>
<organism evidence="5 6">
    <name type="scientific">Dongia sedimenti</name>
    <dbReference type="NCBI Taxonomy" id="3064282"/>
    <lineage>
        <taxon>Bacteria</taxon>
        <taxon>Pseudomonadati</taxon>
        <taxon>Pseudomonadota</taxon>
        <taxon>Alphaproteobacteria</taxon>
        <taxon>Rhodospirillales</taxon>
        <taxon>Dongiaceae</taxon>
        <taxon>Dongia</taxon>
    </lineage>
</organism>
<dbReference type="RefSeq" id="WP_379956185.1">
    <property type="nucleotide sequence ID" value="NZ_JAUYVI010000004.1"/>
</dbReference>
<name>A0ABU0YLU3_9PROT</name>
<protein>
    <submittedName>
        <fullName evidence="5">NUDIX domain-containing protein</fullName>
    </submittedName>
</protein>
<evidence type="ECO:0000256" key="2">
    <source>
        <dbReference type="ARBA" id="ARBA00022801"/>
    </source>
</evidence>
<proteinExistence type="predicted"/>
<feature type="transmembrane region" description="Helical" evidence="3">
    <location>
        <begin position="12"/>
        <end position="29"/>
    </location>
</feature>
<dbReference type="InterPro" id="IPR051325">
    <property type="entry name" value="Nudix_hydrolase_domain"/>
</dbReference>
<keyword evidence="3" id="KW-0472">Membrane</keyword>
<evidence type="ECO:0000256" key="1">
    <source>
        <dbReference type="ARBA" id="ARBA00001946"/>
    </source>
</evidence>
<keyword evidence="2" id="KW-0378">Hydrolase</keyword>
<sequence length="154" mass="16723">MPNDLPVRARGVIAFIVAGTGAGARVLLLKRRTPPVGAWCPVSGRIEPGETAWRTALREIGEETGLTDGTLYTTGVTDSFYDPAANTIEMMPVFLFTIPREEAVTLDEAQSDYAWLAVDAALAQLTFAGHKAALEAIRRDFIQRAPDPLQRITP</sequence>
<keyword evidence="3" id="KW-1133">Transmembrane helix</keyword>
<accession>A0ABU0YLU3</accession>
<dbReference type="PANTHER" id="PTHR21340:SF0">
    <property type="entry name" value="BIS(5'-NUCLEOSYL)-TETRAPHOSPHATASE [ASYMMETRICAL]"/>
    <property type="match status" value="1"/>
</dbReference>
<evidence type="ECO:0000259" key="4">
    <source>
        <dbReference type="PROSITE" id="PS51462"/>
    </source>
</evidence>
<evidence type="ECO:0000313" key="6">
    <source>
        <dbReference type="Proteomes" id="UP001230156"/>
    </source>
</evidence>
<dbReference type="EMBL" id="JAUYVI010000004">
    <property type="protein sequence ID" value="MDQ7248701.1"/>
    <property type="molecule type" value="Genomic_DNA"/>
</dbReference>
<dbReference type="PROSITE" id="PS51462">
    <property type="entry name" value="NUDIX"/>
    <property type="match status" value="1"/>
</dbReference>